<feature type="compositionally biased region" description="Low complexity" evidence="2">
    <location>
        <begin position="19"/>
        <end position="40"/>
    </location>
</feature>
<dbReference type="InterPro" id="IPR011050">
    <property type="entry name" value="Pectin_lyase_fold/virulence"/>
</dbReference>
<dbReference type="SUPFAM" id="SSF51126">
    <property type="entry name" value="Pectin lyase-like"/>
    <property type="match status" value="1"/>
</dbReference>
<organism evidence="4 5">
    <name type="scientific">Dokdonia donghaensis DSW-1</name>
    <dbReference type="NCBI Taxonomy" id="1300343"/>
    <lineage>
        <taxon>Bacteria</taxon>
        <taxon>Pseudomonadati</taxon>
        <taxon>Bacteroidota</taxon>
        <taxon>Flavobacteriia</taxon>
        <taxon>Flavobacteriales</taxon>
        <taxon>Flavobacteriaceae</taxon>
        <taxon>Dokdonia</taxon>
    </lineage>
</organism>
<feature type="domain" description="Secretion system C-terminal sorting" evidence="3">
    <location>
        <begin position="273"/>
        <end position="345"/>
    </location>
</feature>
<dbReference type="InterPro" id="IPR059226">
    <property type="entry name" value="Choice_anch_Q_dom"/>
</dbReference>
<sequence length="348" mass="35778">MNNAGVDAPAPGNGGGLHITGPSTTTISGGTANNNSASNEGGALWNGTGVMTITEFTVNENNADFGGGLFNNGGTLNVSTSAIINNEALTTGGGIENIVNAIMTIDRSTISGNISEDNGGGIFNSGTINVQASTVATNEAFGIGGGIFSDGMANLSSSIFALNAATSGTDVSGIITSDNYNLIGTDDAADFTADTDDLVGVDPLLDVLANNGGITLTHALLEGSPAYNAGNPENMDTDQIGQDVFEGRRDIGAFEAQTILSTEDFDSNETLTVYPNPSNGESFVRLLPQFGEKPQIEIIEVGSGRLVRNFTATQITQPLPLTGLANGLYILRVTTNTKSMSRKLILAR</sequence>
<reference evidence="4 5" key="1">
    <citation type="submission" date="2014-10" db="EMBL/GenBank/DDBJ databases">
        <title>Draft genome sequence of the proteorhodopsin-containing marine bacterium Dokdonia donghaensis.</title>
        <authorList>
            <person name="Gomez-Consarnau L."/>
            <person name="Gonzalez J.M."/>
            <person name="Riedel T."/>
            <person name="Jaenicke S."/>
            <person name="Wagner-Doebler I."/>
            <person name="Fuhrman J.A."/>
        </authorList>
    </citation>
    <scope>NUCLEOTIDE SEQUENCE [LARGE SCALE GENOMIC DNA]</scope>
    <source>
        <strain evidence="4 5">DSW-1</strain>
    </source>
</reference>
<keyword evidence="5" id="KW-1185">Reference proteome</keyword>
<accession>A0A0A2GV20</accession>
<dbReference type="EMBL" id="JSAQ01000001">
    <property type="protein sequence ID" value="KGO06166.1"/>
    <property type="molecule type" value="Genomic_DNA"/>
</dbReference>
<evidence type="ECO:0000256" key="1">
    <source>
        <dbReference type="ARBA" id="ARBA00022729"/>
    </source>
</evidence>
<evidence type="ECO:0000259" key="3">
    <source>
        <dbReference type="Pfam" id="PF18962"/>
    </source>
</evidence>
<dbReference type="NCBIfam" id="NF041518">
    <property type="entry name" value="choice_anch_Q"/>
    <property type="match status" value="1"/>
</dbReference>
<dbReference type="AlphaFoldDB" id="A0A0A2GV20"/>
<dbReference type="PANTHER" id="PTHR11319">
    <property type="entry name" value="G PROTEIN-COUPLED RECEPTOR-RELATED"/>
    <property type="match status" value="1"/>
</dbReference>
<feature type="region of interest" description="Disordered" evidence="2">
    <location>
        <begin position="1"/>
        <end position="40"/>
    </location>
</feature>
<evidence type="ECO:0000313" key="5">
    <source>
        <dbReference type="Proteomes" id="UP000030140"/>
    </source>
</evidence>
<proteinExistence type="predicted"/>
<dbReference type="InterPro" id="IPR026444">
    <property type="entry name" value="Secre_tail"/>
</dbReference>
<dbReference type="PANTHER" id="PTHR11319:SF35">
    <property type="entry name" value="OUTER MEMBRANE PROTEIN PMPC-RELATED"/>
    <property type="match status" value="1"/>
</dbReference>
<evidence type="ECO:0000256" key="2">
    <source>
        <dbReference type="SAM" id="MobiDB-lite"/>
    </source>
</evidence>
<name>A0A0A2GV20_9FLAO</name>
<protein>
    <recommendedName>
        <fullName evidence="3">Secretion system C-terminal sorting domain-containing protein</fullName>
    </recommendedName>
</protein>
<keyword evidence="1" id="KW-0732">Signal</keyword>
<gene>
    <name evidence="4" type="ORF">NV36_04490</name>
</gene>
<dbReference type="Proteomes" id="UP000030140">
    <property type="component" value="Unassembled WGS sequence"/>
</dbReference>
<comment type="caution">
    <text evidence="4">The sequence shown here is derived from an EMBL/GenBank/DDBJ whole genome shotgun (WGS) entry which is preliminary data.</text>
</comment>
<dbReference type="Pfam" id="PF18962">
    <property type="entry name" value="Por_Secre_tail"/>
    <property type="match status" value="1"/>
</dbReference>
<dbReference type="NCBIfam" id="TIGR04183">
    <property type="entry name" value="Por_Secre_tail"/>
    <property type="match status" value="1"/>
</dbReference>
<evidence type="ECO:0000313" key="4">
    <source>
        <dbReference type="EMBL" id="KGO06166.1"/>
    </source>
</evidence>